<sequence>MGNTFEALGTSEGDLYLSNGHLERCPEHGIYQGMLGCRLCDPTLQPLPE</sequence>
<comment type="caution">
    <text evidence="1">The sequence shown here is derived from an EMBL/GenBank/DDBJ whole genome shotgun (WGS) entry which is preliminary data.</text>
</comment>
<gene>
    <name evidence="1" type="ORF">BJY14_000352</name>
</gene>
<dbReference type="EMBL" id="JACCBA010000001">
    <property type="protein sequence ID" value="NYD44369.1"/>
    <property type="molecule type" value="Genomic_DNA"/>
</dbReference>
<keyword evidence="2" id="KW-1185">Reference proteome</keyword>
<organism evidence="1 2">
    <name type="scientific">Actinomadura luteofluorescens</name>
    <dbReference type="NCBI Taxonomy" id="46163"/>
    <lineage>
        <taxon>Bacteria</taxon>
        <taxon>Bacillati</taxon>
        <taxon>Actinomycetota</taxon>
        <taxon>Actinomycetes</taxon>
        <taxon>Streptosporangiales</taxon>
        <taxon>Thermomonosporaceae</taxon>
        <taxon>Actinomadura</taxon>
    </lineage>
</organism>
<dbReference type="Proteomes" id="UP000529783">
    <property type="component" value="Unassembled WGS sequence"/>
</dbReference>
<name>A0A7Y9EAX3_9ACTN</name>
<evidence type="ECO:0000313" key="1">
    <source>
        <dbReference type="EMBL" id="NYD44369.1"/>
    </source>
</evidence>
<evidence type="ECO:0000313" key="2">
    <source>
        <dbReference type="Proteomes" id="UP000529783"/>
    </source>
</evidence>
<protein>
    <submittedName>
        <fullName evidence="1">Uncharacterized protein</fullName>
    </submittedName>
</protein>
<dbReference type="RefSeq" id="WP_179841956.1">
    <property type="nucleotide sequence ID" value="NZ_JACCBA010000001.1"/>
</dbReference>
<reference evidence="1 2" key="1">
    <citation type="submission" date="2020-07" db="EMBL/GenBank/DDBJ databases">
        <title>Sequencing the genomes of 1000 actinobacteria strains.</title>
        <authorList>
            <person name="Klenk H.-P."/>
        </authorList>
    </citation>
    <scope>NUCLEOTIDE SEQUENCE [LARGE SCALE GENOMIC DNA]</scope>
    <source>
        <strain evidence="1 2">DSM 40398</strain>
    </source>
</reference>
<proteinExistence type="predicted"/>
<accession>A0A7Y9EAX3</accession>
<dbReference type="AlphaFoldDB" id="A0A7Y9EAX3"/>